<dbReference type="Pfam" id="PF05437">
    <property type="entry name" value="AzlD"/>
    <property type="match status" value="1"/>
</dbReference>
<dbReference type="RefSeq" id="WP_153354691.1">
    <property type="nucleotide sequence ID" value="NZ_JAYKOO010000001.1"/>
</dbReference>
<comment type="caution">
    <text evidence="2">The sequence shown here is derived from an EMBL/GenBank/DDBJ whole genome shotgun (WGS) entry which is preliminary data.</text>
</comment>
<reference evidence="2 3" key="1">
    <citation type="submission" date="2019-11" db="EMBL/GenBank/DDBJ databases">
        <title>Genome analysis of Rhizobacterium cereale a novel genus and species isolated from maize roots in North Spain.</title>
        <authorList>
            <person name="Menendez E."/>
            <person name="Flores-Felix J.D."/>
            <person name="Ramirez-Bahena M.-H."/>
            <person name="Igual J.M."/>
            <person name="Garcia-Fraile P."/>
            <person name="Peix A."/>
            <person name="Velazquez E."/>
        </authorList>
    </citation>
    <scope>NUCLEOTIDE SEQUENCE [LARGE SCALE GENOMIC DNA]</scope>
    <source>
        <strain evidence="2 3">RZME27</strain>
    </source>
</reference>
<keyword evidence="1" id="KW-0812">Transmembrane</keyword>
<feature type="transmembrane region" description="Helical" evidence="1">
    <location>
        <begin position="15"/>
        <end position="36"/>
    </location>
</feature>
<keyword evidence="1" id="KW-1133">Transmembrane helix</keyword>
<feature type="transmembrane region" description="Helical" evidence="1">
    <location>
        <begin position="48"/>
        <end position="69"/>
    </location>
</feature>
<gene>
    <name evidence="2" type="ORF">GAO09_14335</name>
</gene>
<dbReference type="InterPro" id="IPR008407">
    <property type="entry name" value="Brnchd-chn_aa_trnsp_AzlD"/>
</dbReference>
<proteinExistence type="predicted"/>
<protein>
    <submittedName>
        <fullName evidence="2">AzlD family protein</fullName>
    </submittedName>
</protein>
<organism evidence="2 3">
    <name type="scientific">Endobacterium cereale</name>
    <dbReference type="NCBI Taxonomy" id="2663029"/>
    <lineage>
        <taxon>Bacteria</taxon>
        <taxon>Pseudomonadati</taxon>
        <taxon>Pseudomonadota</taxon>
        <taxon>Alphaproteobacteria</taxon>
        <taxon>Hyphomicrobiales</taxon>
        <taxon>Rhizobiaceae</taxon>
        <taxon>Endobacterium</taxon>
    </lineage>
</organism>
<keyword evidence="1" id="KW-0472">Membrane</keyword>
<accession>A0A6A8A947</accession>
<dbReference type="Proteomes" id="UP000435138">
    <property type="component" value="Unassembled WGS sequence"/>
</dbReference>
<evidence type="ECO:0000313" key="2">
    <source>
        <dbReference type="EMBL" id="MQY47214.1"/>
    </source>
</evidence>
<feature type="transmembrane region" description="Helical" evidence="1">
    <location>
        <begin position="75"/>
        <end position="100"/>
    </location>
</feature>
<sequence>MQDQMTAFSIDPNTALLIVIAAIATYFTRIGGYVLLSSMKRIPPRLESALNAVPAAVLTTLVAQPFIYGGWDIKIAMAVALIVGLRFPGLTLLFAGWAAVMAARYGMGLGL</sequence>
<evidence type="ECO:0000313" key="3">
    <source>
        <dbReference type="Proteomes" id="UP000435138"/>
    </source>
</evidence>
<keyword evidence="3" id="KW-1185">Reference proteome</keyword>
<dbReference type="AlphaFoldDB" id="A0A6A8A947"/>
<dbReference type="EMBL" id="WIXI01000044">
    <property type="protein sequence ID" value="MQY47214.1"/>
    <property type="molecule type" value="Genomic_DNA"/>
</dbReference>
<evidence type="ECO:0000256" key="1">
    <source>
        <dbReference type="SAM" id="Phobius"/>
    </source>
</evidence>
<name>A0A6A8A947_9HYPH</name>